<protein>
    <submittedName>
        <fullName evidence="2">Uncharacterized protein</fullName>
    </submittedName>
</protein>
<evidence type="ECO:0000256" key="1">
    <source>
        <dbReference type="SAM" id="MobiDB-lite"/>
    </source>
</evidence>
<dbReference type="Proteomes" id="UP000534294">
    <property type="component" value="Unassembled WGS sequence"/>
</dbReference>
<organism evidence="2 3">
    <name type="scientific">Prosthecobacter dejongeii</name>
    <dbReference type="NCBI Taxonomy" id="48465"/>
    <lineage>
        <taxon>Bacteria</taxon>
        <taxon>Pseudomonadati</taxon>
        <taxon>Verrucomicrobiota</taxon>
        <taxon>Verrucomicrobiia</taxon>
        <taxon>Verrucomicrobiales</taxon>
        <taxon>Verrucomicrobiaceae</taxon>
        <taxon>Prosthecobacter</taxon>
    </lineage>
</organism>
<evidence type="ECO:0000313" key="3">
    <source>
        <dbReference type="Proteomes" id="UP000534294"/>
    </source>
</evidence>
<reference evidence="2 3" key="1">
    <citation type="submission" date="2020-08" db="EMBL/GenBank/DDBJ databases">
        <title>Genomic Encyclopedia of Type Strains, Phase IV (KMG-IV): sequencing the most valuable type-strain genomes for metagenomic binning, comparative biology and taxonomic classification.</title>
        <authorList>
            <person name="Goeker M."/>
        </authorList>
    </citation>
    <scope>NUCLEOTIDE SEQUENCE [LARGE SCALE GENOMIC DNA]</scope>
    <source>
        <strain evidence="2 3">DSM 12251</strain>
    </source>
</reference>
<evidence type="ECO:0000313" key="2">
    <source>
        <dbReference type="EMBL" id="MBB5036055.1"/>
    </source>
</evidence>
<feature type="compositionally biased region" description="Basic and acidic residues" evidence="1">
    <location>
        <begin position="63"/>
        <end position="73"/>
    </location>
</feature>
<feature type="compositionally biased region" description="Basic and acidic residues" evidence="1">
    <location>
        <begin position="1"/>
        <end position="19"/>
    </location>
</feature>
<accession>A0A7W7YH15</accession>
<name>A0A7W7YH15_9BACT</name>
<dbReference type="AlphaFoldDB" id="A0A7W7YH15"/>
<feature type="region of interest" description="Disordered" evidence="1">
    <location>
        <begin position="1"/>
        <end position="73"/>
    </location>
</feature>
<gene>
    <name evidence="2" type="ORF">HNQ64_000289</name>
</gene>
<sequence length="97" mass="10707">MRQEVRPGRAREAHADRDAYLSNPHAPAGLQTEREYSIRLTFPARTHTSPPQFAPPSPASTARSEEGADHPVWGERITRRVMNTVLADVAIPPPICA</sequence>
<dbReference type="EMBL" id="JACHIF010000001">
    <property type="protein sequence ID" value="MBB5036055.1"/>
    <property type="molecule type" value="Genomic_DNA"/>
</dbReference>
<keyword evidence="3" id="KW-1185">Reference proteome</keyword>
<comment type="caution">
    <text evidence="2">The sequence shown here is derived from an EMBL/GenBank/DDBJ whole genome shotgun (WGS) entry which is preliminary data.</text>
</comment>
<proteinExistence type="predicted"/>